<evidence type="ECO:0000313" key="2">
    <source>
        <dbReference type="EMBL" id="MBS3062789.1"/>
    </source>
</evidence>
<reference evidence="1" key="1">
    <citation type="journal article" date="2020" name="bioRxiv">
        <title>A rank-normalized archaeal taxonomy based on genome phylogeny resolves widespread incomplete and uneven classifications.</title>
        <authorList>
            <person name="Rinke C."/>
            <person name="Chuvochina M."/>
            <person name="Mussig A.J."/>
            <person name="Chaumeil P.-A."/>
            <person name="Waite D.W."/>
            <person name="Whitman W.B."/>
            <person name="Parks D.H."/>
            <person name="Hugenholtz P."/>
        </authorList>
    </citation>
    <scope>NUCLEOTIDE SEQUENCE</scope>
    <source>
        <strain evidence="1">UBA10219</strain>
    </source>
</reference>
<sequence>MDRATWISVGLGLALLVLLWGCVQPPASGAGKEKAYVPPEEQASAFDPLTRCQNLTYSKQQECIEQLAVQGHYPKLCEELNAKTRMRCLRNTAIDALNPDFCQGIQHVPTRDSCYKTVALLSKKFEPCALMSTASPQDQYSKNDCYRSIAKDTANEAACAYITEEAIDKDHFRFHRDQCYWQVFEQTKAAKLCNKFLDPNQAAACNEQARRDADAA</sequence>
<name>A0A7J4JGR2_9ARCH</name>
<dbReference type="EMBL" id="JAGVWE010000002">
    <property type="protein sequence ID" value="MBS3062789.1"/>
    <property type="molecule type" value="Genomic_DNA"/>
</dbReference>
<organism evidence="1 3">
    <name type="scientific">Candidatus Iainarchaeum sp</name>
    <dbReference type="NCBI Taxonomy" id="3101447"/>
    <lineage>
        <taxon>Archaea</taxon>
        <taxon>Candidatus Iainarchaeota</taxon>
        <taxon>Candidatus Iainarchaeia</taxon>
        <taxon>Candidatus Iainarchaeales</taxon>
        <taxon>Candidatus Iainarchaeaceae</taxon>
        <taxon>Candidatus Iainarchaeum</taxon>
    </lineage>
</organism>
<evidence type="ECO:0000313" key="1">
    <source>
        <dbReference type="EMBL" id="HIH16878.1"/>
    </source>
</evidence>
<comment type="caution">
    <text evidence="1">The sequence shown here is derived from an EMBL/GenBank/DDBJ whole genome shotgun (WGS) entry which is preliminary data.</text>
</comment>
<dbReference type="Proteomes" id="UP000678237">
    <property type="component" value="Unassembled WGS sequence"/>
</dbReference>
<gene>
    <name evidence="1" type="ORF">HA252_05735</name>
    <name evidence="2" type="ORF">J4203_02865</name>
</gene>
<reference evidence="2" key="3">
    <citation type="submission" date="2021-05" db="EMBL/GenBank/DDBJ databases">
        <title>Protein family content uncovers lineage relationships and bacterial pathway maintenance mechanisms in DPANN archaea.</title>
        <authorList>
            <person name="Castelle C.J."/>
            <person name="Meheust R."/>
            <person name="Jaffe A.L."/>
            <person name="Seitz K."/>
            <person name="Gong X."/>
            <person name="Baker B.J."/>
            <person name="Banfield J.F."/>
        </authorList>
    </citation>
    <scope>NUCLEOTIDE SEQUENCE</scope>
    <source>
        <strain evidence="2">RIFCSPLOWO2_01_FULL_58_19</strain>
    </source>
</reference>
<accession>A0A7J4JGR2</accession>
<evidence type="ECO:0000313" key="3">
    <source>
        <dbReference type="Proteomes" id="UP000564964"/>
    </source>
</evidence>
<proteinExistence type="predicted"/>
<dbReference type="AlphaFoldDB" id="A0A7J4JGR2"/>
<dbReference type="Proteomes" id="UP000564964">
    <property type="component" value="Unassembled WGS sequence"/>
</dbReference>
<dbReference type="EMBL" id="DUGH01000135">
    <property type="protein sequence ID" value="HIH16878.1"/>
    <property type="molecule type" value="Genomic_DNA"/>
</dbReference>
<protein>
    <submittedName>
        <fullName evidence="1">Uncharacterized protein</fullName>
    </submittedName>
</protein>
<reference evidence="2" key="2">
    <citation type="submission" date="2021-03" db="EMBL/GenBank/DDBJ databases">
        <authorList>
            <person name="Jaffe A."/>
        </authorList>
    </citation>
    <scope>NUCLEOTIDE SEQUENCE</scope>
    <source>
        <strain evidence="2">RIFCSPLOWO2_01_FULL_58_19</strain>
    </source>
</reference>